<reference evidence="1" key="1">
    <citation type="submission" date="2021-02" db="EMBL/GenBank/DDBJ databases">
        <authorList>
            <person name="Cremers G."/>
            <person name="Picone N."/>
        </authorList>
    </citation>
    <scope>NUCLEOTIDE SEQUENCE</scope>
    <source>
        <strain evidence="1">PQ17</strain>
    </source>
</reference>
<accession>A0A8J2BMZ8</accession>
<comment type="caution">
    <text evidence="1">The sequence shown here is derived from an EMBL/GenBank/DDBJ whole genome shotgun (WGS) entry which is preliminary data.</text>
</comment>
<protein>
    <submittedName>
        <fullName evidence="1">Uncharacterized protein</fullName>
    </submittedName>
</protein>
<name>A0A8J2BMZ8_9BACT</name>
<evidence type="ECO:0000313" key="1">
    <source>
        <dbReference type="EMBL" id="CAF0694589.1"/>
    </source>
</evidence>
<dbReference type="AlphaFoldDB" id="A0A8J2BMZ8"/>
<proteinExistence type="predicted"/>
<gene>
    <name evidence="1" type="ORF">MPNT_170002</name>
</gene>
<sequence length="32" mass="3447">MRACVSLNEGNRSVLLPFGLAAREFQALRVGA</sequence>
<dbReference type="EMBL" id="CAJNOB010000009">
    <property type="protein sequence ID" value="CAF0694589.1"/>
    <property type="molecule type" value="Genomic_DNA"/>
</dbReference>
<keyword evidence="2" id="KW-1185">Reference proteome</keyword>
<evidence type="ECO:0000313" key="2">
    <source>
        <dbReference type="Proteomes" id="UP000663859"/>
    </source>
</evidence>
<dbReference type="Proteomes" id="UP000663859">
    <property type="component" value="Unassembled WGS sequence"/>
</dbReference>
<organism evidence="1 2">
    <name type="scientific">Candidatus Methylacidithermus pantelleriae</name>
    <dbReference type="NCBI Taxonomy" id="2744239"/>
    <lineage>
        <taxon>Bacteria</taxon>
        <taxon>Pseudomonadati</taxon>
        <taxon>Verrucomicrobiota</taxon>
        <taxon>Methylacidiphilae</taxon>
        <taxon>Methylacidiphilales</taxon>
        <taxon>Methylacidiphilaceae</taxon>
        <taxon>Candidatus Methylacidithermus</taxon>
    </lineage>
</organism>